<accession>A0A0F8XV39</accession>
<reference evidence="1" key="1">
    <citation type="journal article" date="2015" name="Nature">
        <title>Complex archaea that bridge the gap between prokaryotes and eukaryotes.</title>
        <authorList>
            <person name="Spang A."/>
            <person name="Saw J.H."/>
            <person name="Jorgensen S.L."/>
            <person name="Zaremba-Niedzwiedzka K."/>
            <person name="Martijn J."/>
            <person name="Lind A.E."/>
            <person name="van Eijk R."/>
            <person name="Schleper C."/>
            <person name="Guy L."/>
            <person name="Ettema T.J."/>
        </authorList>
    </citation>
    <scope>NUCLEOTIDE SEQUENCE</scope>
</reference>
<proteinExistence type="predicted"/>
<sequence length="71" mass="8345">MQVWELIRNLRKFDGNSTVVVDGYEDGFNDPRTPEEIEVYLNKEDIAIFGKYREVFYNPSKPITKAVYIGR</sequence>
<dbReference type="EMBL" id="LAZR01060702">
    <property type="protein sequence ID" value="KKK65135.1"/>
    <property type="molecule type" value="Genomic_DNA"/>
</dbReference>
<name>A0A0F8XV39_9ZZZZ</name>
<protein>
    <submittedName>
        <fullName evidence="1">Uncharacterized protein</fullName>
    </submittedName>
</protein>
<gene>
    <name evidence="1" type="ORF">LCGC14_2977180</name>
</gene>
<dbReference type="AlphaFoldDB" id="A0A0F8XV39"/>
<organism evidence="1">
    <name type="scientific">marine sediment metagenome</name>
    <dbReference type="NCBI Taxonomy" id="412755"/>
    <lineage>
        <taxon>unclassified sequences</taxon>
        <taxon>metagenomes</taxon>
        <taxon>ecological metagenomes</taxon>
    </lineage>
</organism>
<comment type="caution">
    <text evidence="1">The sequence shown here is derived from an EMBL/GenBank/DDBJ whole genome shotgun (WGS) entry which is preliminary data.</text>
</comment>
<evidence type="ECO:0000313" key="1">
    <source>
        <dbReference type="EMBL" id="KKK65135.1"/>
    </source>
</evidence>